<keyword evidence="3 5" id="KW-0378">Hydrolase</keyword>
<evidence type="ECO:0000256" key="4">
    <source>
        <dbReference type="ARBA" id="ARBA00023277"/>
    </source>
</evidence>
<evidence type="ECO:0000313" key="10">
    <source>
        <dbReference type="EMBL" id="NYD25385.1"/>
    </source>
</evidence>
<dbReference type="Gene3D" id="3.20.20.140">
    <property type="entry name" value="Metal-dependent hydrolases"/>
    <property type="match status" value="1"/>
</dbReference>
<evidence type="ECO:0000256" key="6">
    <source>
        <dbReference type="PIRSR" id="PIRSR038994-1"/>
    </source>
</evidence>
<dbReference type="Proteomes" id="UP000586095">
    <property type="component" value="Unassembled WGS sequence"/>
</dbReference>
<dbReference type="InterPro" id="IPR011059">
    <property type="entry name" value="Metal-dep_hydrolase_composite"/>
</dbReference>
<feature type="binding site" evidence="7">
    <location>
        <position position="256"/>
    </location>
    <ligand>
        <name>substrate</name>
    </ligand>
</feature>
<feature type="binding site" evidence="7">
    <location>
        <begin position="224"/>
        <end position="225"/>
    </location>
    <ligand>
        <name>substrate</name>
    </ligand>
</feature>
<evidence type="ECO:0000256" key="8">
    <source>
        <dbReference type="PIRSR" id="PIRSR038994-3"/>
    </source>
</evidence>
<dbReference type="PANTHER" id="PTHR11113:SF14">
    <property type="entry name" value="N-ACETYLGLUCOSAMINE-6-PHOSPHATE DEACETYLASE"/>
    <property type="match status" value="1"/>
</dbReference>
<dbReference type="AlphaFoldDB" id="A0A852R123"/>
<feature type="active site" description="Proton donor/acceptor" evidence="6">
    <location>
        <position position="278"/>
    </location>
</feature>
<dbReference type="NCBIfam" id="TIGR00221">
    <property type="entry name" value="nagA"/>
    <property type="match status" value="1"/>
</dbReference>
<comment type="cofactor">
    <cofactor evidence="8">
        <name>a divalent metal cation</name>
        <dbReference type="ChEBI" id="CHEBI:60240"/>
    </cofactor>
    <text evidence="8">Binds 1 divalent metal cation per subunit.</text>
</comment>
<organism evidence="10 11">
    <name type="scientific">Leucobacter aridicollis</name>
    <dbReference type="NCBI Taxonomy" id="283878"/>
    <lineage>
        <taxon>Bacteria</taxon>
        <taxon>Bacillati</taxon>
        <taxon>Actinomycetota</taxon>
        <taxon>Actinomycetes</taxon>
        <taxon>Micrococcales</taxon>
        <taxon>Microbacteriaceae</taxon>
        <taxon>Leucobacter</taxon>
    </lineage>
</organism>
<dbReference type="PIRSF" id="PIRSF038994">
    <property type="entry name" value="NagA"/>
    <property type="match status" value="1"/>
</dbReference>
<feature type="binding site" evidence="7">
    <location>
        <position position="145"/>
    </location>
    <ligand>
        <name>substrate</name>
    </ligand>
</feature>
<gene>
    <name evidence="10" type="ORF">BJ960_000188</name>
</gene>
<evidence type="ECO:0000256" key="1">
    <source>
        <dbReference type="ARBA" id="ARBA00010716"/>
    </source>
</evidence>
<feature type="binding site" evidence="8">
    <location>
        <position position="134"/>
    </location>
    <ligand>
        <name>Zn(2+)</name>
        <dbReference type="ChEBI" id="CHEBI:29105"/>
    </ligand>
</feature>
<dbReference type="InterPro" id="IPR003764">
    <property type="entry name" value="GlcNAc_6-P_deAcase"/>
</dbReference>
<dbReference type="EMBL" id="JACCBD010000001">
    <property type="protein sequence ID" value="NYD25385.1"/>
    <property type="molecule type" value="Genomic_DNA"/>
</dbReference>
<keyword evidence="2 8" id="KW-0479">Metal-binding</keyword>
<evidence type="ECO:0000313" key="11">
    <source>
        <dbReference type="Proteomes" id="UP000586095"/>
    </source>
</evidence>
<evidence type="ECO:0000256" key="2">
    <source>
        <dbReference type="ARBA" id="ARBA00022723"/>
    </source>
</evidence>
<dbReference type="Gene3D" id="2.30.40.10">
    <property type="entry name" value="Urease, subunit C, domain 1"/>
    <property type="match status" value="1"/>
</dbReference>
<feature type="binding site" evidence="8">
    <location>
        <position position="221"/>
    </location>
    <ligand>
        <name>Zn(2+)</name>
        <dbReference type="ChEBI" id="CHEBI:29105"/>
    </ligand>
</feature>
<dbReference type="PANTHER" id="PTHR11113">
    <property type="entry name" value="N-ACETYLGLUCOSAMINE-6-PHOSPHATE DEACETYLASE"/>
    <property type="match status" value="1"/>
</dbReference>
<evidence type="ECO:0000256" key="7">
    <source>
        <dbReference type="PIRSR" id="PIRSR038994-2"/>
    </source>
</evidence>
<dbReference type="SUPFAM" id="SSF51338">
    <property type="entry name" value="Composite domain of metallo-dependent hydrolases"/>
    <property type="match status" value="1"/>
</dbReference>
<evidence type="ECO:0000256" key="5">
    <source>
        <dbReference type="PIRNR" id="PIRNR038994"/>
    </source>
</evidence>
<dbReference type="RefSeq" id="WP_185985882.1">
    <property type="nucleotide sequence ID" value="NZ_BAAALZ010000003.1"/>
</dbReference>
<evidence type="ECO:0000259" key="9">
    <source>
        <dbReference type="Pfam" id="PF01979"/>
    </source>
</evidence>
<dbReference type="GO" id="GO:0006046">
    <property type="term" value="P:N-acetylglucosamine catabolic process"/>
    <property type="evidence" value="ECO:0007669"/>
    <property type="project" value="TreeGrafter"/>
</dbReference>
<dbReference type="GO" id="GO:0008448">
    <property type="term" value="F:N-acetylglucosamine-6-phosphate deacetylase activity"/>
    <property type="evidence" value="ECO:0007669"/>
    <property type="project" value="UniProtKB-EC"/>
</dbReference>
<dbReference type="GO" id="GO:0046872">
    <property type="term" value="F:metal ion binding"/>
    <property type="evidence" value="ECO:0007669"/>
    <property type="project" value="UniProtKB-KW"/>
</dbReference>
<sequence length="398" mass="40457">MPATVIHSVTLVSDGEATADSWVRFDDGVVREIGSGGTWRDAAEAAGPGCEVVDGAGAILSPGFIDIHVHGGGGAANEGGADAIRTVLATHREHGTTRAVLSLVTGRPADLLTHLATIADLTETTPGVLGSHLEGPFLADAFRGAHDPEMLRSPLPEETAAMLAAARGTLRQITLAPELPGASAAIADFVAAGVAVAVGHTSATYEEARAAFDAGASILTHTFNAMPGLHHRAPGPIAAAFEAEHVTLEVINDGVHVHPALARLVFTEAPGRVALITDAMVAACAHDGDYMLGSLPVRVEAGVARLVPDGAIAGSTLTLDVALRHTVTECGVPLAAAILALTATPAAAVGRAHDLGSLRPGYRADAVLLDDTLHVKRVWLEGASAEPHGPASPAHQTG</sequence>
<dbReference type="EC" id="3.5.1.25" evidence="10"/>
<feature type="binding site" evidence="7">
    <location>
        <begin position="312"/>
        <end position="314"/>
    </location>
    <ligand>
        <name>substrate</name>
    </ligand>
</feature>
<accession>A0A852R123</accession>
<dbReference type="SUPFAM" id="SSF51556">
    <property type="entry name" value="Metallo-dependent hydrolases"/>
    <property type="match status" value="1"/>
</dbReference>
<feature type="domain" description="Amidohydrolase-related" evidence="9">
    <location>
        <begin position="59"/>
        <end position="380"/>
    </location>
</feature>
<reference evidence="10 11" key="1">
    <citation type="submission" date="2020-07" db="EMBL/GenBank/DDBJ databases">
        <title>Sequencing the genomes of 1000 actinobacteria strains.</title>
        <authorList>
            <person name="Klenk H.-P."/>
        </authorList>
    </citation>
    <scope>NUCLEOTIDE SEQUENCE [LARGE SCALE GENOMIC DNA]</scope>
    <source>
        <strain evidence="10 11">DSM 17380</strain>
    </source>
</reference>
<evidence type="ECO:0000256" key="3">
    <source>
        <dbReference type="ARBA" id="ARBA00022801"/>
    </source>
</evidence>
<feature type="binding site" evidence="7">
    <location>
        <position position="232"/>
    </location>
    <ligand>
        <name>substrate</name>
    </ligand>
</feature>
<comment type="caution">
    <text evidence="10">The sequence shown here is derived from an EMBL/GenBank/DDBJ whole genome shotgun (WGS) entry which is preliminary data.</text>
</comment>
<name>A0A852R123_9MICO</name>
<keyword evidence="11" id="KW-1185">Reference proteome</keyword>
<proteinExistence type="inferred from homology"/>
<protein>
    <submittedName>
        <fullName evidence="10">N-acetylglucosamine-6-phosphate deacetylase</fullName>
        <ecNumber evidence="10">3.5.1.25</ecNumber>
    </submittedName>
</protein>
<dbReference type="InterPro" id="IPR032466">
    <property type="entry name" value="Metal_Hydrolase"/>
</dbReference>
<dbReference type="Pfam" id="PF01979">
    <property type="entry name" value="Amidohydro_1"/>
    <property type="match status" value="1"/>
</dbReference>
<feature type="binding site" evidence="8">
    <location>
        <position position="200"/>
    </location>
    <ligand>
        <name>Zn(2+)</name>
        <dbReference type="ChEBI" id="CHEBI:29105"/>
    </ligand>
</feature>
<dbReference type="InterPro" id="IPR006680">
    <property type="entry name" value="Amidohydro-rel"/>
</dbReference>
<keyword evidence="4 5" id="KW-0119">Carbohydrate metabolism</keyword>
<comment type="similarity">
    <text evidence="1 5">Belongs to the metallo-dependent hydrolases superfamily. NagA family.</text>
</comment>